<protein>
    <submittedName>
        <fullName evidence="1">Uncharacterized protein</fullName>
    </submittedName>
</protein>
<reference evidence="1 2" key="1">
    <citation type="submission" date="2021-12" db="EMBL/GenBank/DDBJ databases">
        <title>Genome sequencing of bacteria with rrn-lacking chromosome and rrn-plasmid.</title>
        <authorList>
            <person name="Anda M."/>
            <person name="Iwasaki W."/>
        </authorList>
    </citation>
    <scope>NUCLEOTIDE SEQUENCE [LARGE SCALE GENOMIC DNA]</scope>
    <source>
        <strain evidence="1 2">NBRC 101262</strain>
        <plasmid evidence="1 2">pPP2</plasmid>
    </source>
</reference>
<name>A0ABM7VKR7_9BACT</name>
<geneLocation type="plasmid" evidence="1 2">
    <name>pPP2</name>
</geneLocation>
<organism evidence="1 2">
    <name type="scientific">Persicobacter psychrovividus</name>
    <dbReference type="NCBI Taxonomy" id="387638"/>
    <lineage>
        <taxon>Bacteria</taxon>
        <taxon>Pseudomonadati</taxon>
        <taxon>Bacteroidota</taxon>
        <taxon>Cytophagia</taxon>
        <taxon>Cytophagales</taxon>
        <taxon>Persicobacteraceae</taxon>
        <taxon>Persicobacter</taxon>
    </lineage>
</organism>
<keyword evidence="1" id="KW-0614">Plasmid</keyword>
<dbReference type="RefSeq" id="WP_338398743.1">
    <property type="nucleotide sequence ID" value="NZ_AP025294.1"/>
</dbReference>
<sequence length="263" mass="30299">MITGKVKIQGTDIYISTGLLKKDLSVIHVFDFKEAQPTIRVFENEKLKREYFLETLTENPDLSNQFFHCSIRILKNSAVMIDGIISKDSNDCPDWTEDSYEAIRLQPFFLSDNEAENKKLKGAGLFQRGLHFSGSVTPSGVRAVCICDSCQKSFTLQHFHAGFSEAMYFYSTDSKKTLIVPIEQIQNMPSQLQEKVDQKTLNRIEKLLAKSTSGYGDFKYYNSFKCPHCGSPFIDFEKHEDIRPTEYYGNRLINQEFEQFENK</sequence>
<gene>
    <name evidence="1" type="ORF">PEPS_37460</name>
</gene>
<evidence type="ECO:0000313" key="1">
    <source>
        <dbReference type="EMBL" id="BDD01466.1"/>
    </source>
</evidence>
<keyword evidence="2" id="KW-1185">Reference proteome</keyword>
<accession>A0ABM7VKR7</accession>
<dbReference type="Proteomes" id="UP001354989">
    <property type="component" value="Plasmid pPP2"/>
</dbReference>
<proteinExistence type="predicted"/>
<evidence type="ECO:0000313" key="2">
    <source>
        <dbReference type="Proteomes" id="UP001354989"/>
    </source>
</evidence>
<dbReference type="EMBL" id="AP025294">
    <property type="protein sequence ID" value="BDD01466.1"/>
    <property type="molecule type" value="Genomic_DNA"/>
</dbReference>